<evidence type="ECO:0000313" key="1">
    <source>
        <dbReference type="EMBL" id="KAF1959308.1"/>
    </source>
</evidence>
<gene>
    <name evidence="1" type="ORF">CC80DRAFT_324951</name>
</gene>
<sequence>MVVHNSTVRRIERNTYPRETGPVSKSDCGKAVRKSLKLIQNGSLGILTGMQVGVRPKIVCGRYESAISDLHLLVNVYPAISKYALSLPKCSPDPFATFLEEIVDAFFSEYLSFSTNEAAVLIRFWRMQERGVIMAHARSVRKLRFWEHWKRQLYTLVSSPHGILYARSQIGRSCNCAV</sequence>
<dbReference type="EMBL" id="ML976985">
    <property type="protein sequence ID" value="KAF1959308.1"/>
    <property type="molecule type" value="Genomic_DNA"/>
</dbReference>
<proteinExistence type="predicted"/>
<evidence type="ECO:0000313" key="2">
    <source>
        <dbReference type="Proteomes" id="UP000800035"/>
    </source>
</evidence>
<name>A0A6A5U3P7_9PLEO</name>
<organism evidence="1 2">
    <name type="scientific">Byssothecium circinans</name>
    <dbReference type="NCBI Taxonomy" id="147558"/>
    <lineage>
        <taxon>Eukaryota</taxon>
        <taxon>Fungi</taxon>
        <taxon>Dikarya</taxon>
        <taxon>Ascomycota</taxon>
        <taxon>Pezizomycotina</taxon>
        <taxon>Dothideomycetes</taxon>
        <taxon>Pleosporomycetidae</taxon>
        <taxon>Pleosporales</taxon>
        <taxon>Massarineae</taxon>
        <taxon>Massarinaceae</taxon>
        <taxon>Byssothecium</taxon>
    </lineage>
</organism>
<dbReference type="Proteomes" id="UP000800035">
    <property type="component" value="Unassembled WGS sequence"/>
</dbReference>
<reference evidence="1" key="1">
    <citation type="journal article" date="2020" name="Stud. Mycol.">
        <title>101 Dothideomycetes genomes: a test case for predicting lifestyles and emergence of pathogens.</title>
        <authorList>
            <person name="Haridas S."/>
            <person name="Albert R."/>
            <person name="Binder M."/>
            <person name="Bloem J."/>
            <person name="Labutti K."/>
            <person name="Salamov A."/>
            <person name="Andreopoulos B."/>
            <person name="Baker S."/>
            <person name="Barry K."/>
            <person name="Bills G."/>
            <person name="Bluhm B."/>
            <person name="Cannon C."/>
            <person name="Castanera R."/>
            <person name="Culley D."/>
            <person name="Daum C."/>
            <person name="Ezra D."/>
            <person name="Gonzalez J."/>
            <person name="Henrissat B."/>
            <person name="Kuo A."/>
            <person name="Liang C."/>
            <person name="Lipzen A."/>
            <person name="Lutzoni F."/>
            <person name="Magnuson J."/>
            <person name="Mondo S."/>
            <person name="Nolan M."/>
            <person name="Ohm R."/>
            <person name="Pangilinan J."/>
            <person name="Park H.-J."/>
            <person name="Ramirez L."/>
            <person name="Alfaro M."/>
            <person name="Sun H."/>
            <person name="Tritt A."/>
            <person name="Yoshinaga Y."/>
            <person name="Zwiers L.-H."/>
            <person name="Turgeon B."/>
            <person name="Goodwin S."/>
            <person name="Spatafora J."/>
            <person name="Crous P."/>
            <person name="Grigoriev I."/>
        </authorList>
    </citation>
    <scope>NUCLEOTIDE SEQUENCE</scope>
    <source>
        <strain evidence="1">CBS 675.92</strain>
    </source>
</reference>
<accession>A0A6A5U3P7</accession>
<dbReference type="AlphaFoldDB" id="A0A6A5U3P7"/>
<keyword evidence="2" id="KW-1185">Reference proteome</keyword>
<protein>
    <submittedName>
        <fullName evidence="1">Uncharacterized protein</fullName>
    </submittedName>
</protein>